<evidence type="ECO:0000256" key="11">
    <source>
        <dbReference type="ARBA" id="ARBA00023098"/>
    </source>
</evidence>
<evidence type="ECO:0000256" key="1">
    <source>
        <dbReference type="ARBA" id="ARBA00001947"/>
    </source>
</evidence>
<evidence type="ECO:0000256" key="13">
    <source>
        <dbReference type="ARBA" id="ARBA00023268"/>
    </source>
</evidence>
<evidence type="ECO:0000256" key="4">
    <source>
        <dbReference type="ARBA" id="ARBA00005002"/>
    </source>
</evidence>
<accession>A0A4V2RMY4</accession>
<keyword evidence="8 18" id="KW-0479">Metal-binding</keyword>
<dbReference type="PANTHER" id="PTHR33694:SF1">
    <property type="entry name" value="UDP-3-O-ACYL-N-ACETYLGLUCOSAMINE DEACETYLASE 1, MITOCHONDRIAL-RELATED"/>
    <property type="match status" value="1"/>
</dbReference>
<comment type="cofactor">
    <cofactor evidence="1 18">
        <name>Zn(2+)</name>
        <dbReference type="ChEBI" id="CHEBI:29105"/>
    </cofactor>
</comment>
<feature type="binding site" evidence="18">
    <location>
        <position position="79"/>
    </location>
    <ligand>
        <name>Zn(2+)</name>
        <dbReference type="ChEBI" id="CHEBI:29105"/>
    </ligand>
</feature>
<keyword evidence="5 19" id="KW-0963">Cytoplasm</keyword>
<dbReference type="InterPro" id="IPR010084">
    <property type="entry name" value="FabZ"/>
</dbReference>
<feature type="active site" description="Proton donor" evidence="18">
    <location>
        <position position="288"/>
    </location>
</feature>
<comment type="subcellular location">
    <subcellularLocation>
        <location evidence="3 19">Cytoplasm</location>
    </subcellularLocation>
</comment>
<dbReference type="GO" id="GO:0046872">
    <property type="term" value="F:metal ion binding"/>
    <property type="evidence" value="ECO:0007669"/>
    <property type="project" value="UniProtKB-KW"/>
</dbReference>
<dbReference type="Pfam" id="PF07977">
    <property type="entry name" value="FabA"/>
    <property type="match status" value="1"/>
</dbReference>
<dbReference type="InterPro" id="IPR011334">
    <property type="entry name" value="UDP-acyl_GlcNac_deAcase_C"/>
</dbReference>
<comment type="function">
    <text evidence="2 18">Catalyzes the hydrolysis of UDP-3-O-myristoyl-N-acetylglucosamine to form UDP-3-O-myristoylglucosamine and acetate, the committed step in lipid A biosynthesis.</text>
</comment>
<dbReference type="EC" id="3.5.1.108" evidence="18"/>
<dbReference type="InterPro" id="IPR013114">
    <property type="entry name" value="FabA_FabZ"/>
</dbReference>
<keyword evidence="6 18" id="KW-0444">Lipid biosynthesis</keyword>
<comment type="caution">
    <text evidence="20">The sequence shown here is derived from an EMBL/GenBank/DDBJ whole genome shotgun (WGS) entry which is preliminary data.</text>
</comment>
<dbReference type="AlphaFoldDB" id="A0A4V2RMY4"/>
<dbReference type="Gene3D" id="3.30.230.20">
    <property type="entry name" value="lpxc deacetylase, domain 1"/>
    <property type="match status" value="1"/>
</dbReference>
<evidence type="ECO:0000313" key="21">
    <source>
        <dbReference type="Proteomes" id="UP000294830"/>
    </source>
</evidence>
<comment type="pathway">
    <text evidence="4 18">Glycolipid biosynthesis; lipid IV(A) biosynthesis; lipid IV(A) from (3R)-3-hydroxytetradecanoyl-[acyl-carrier-protein] and UDP-N-acetyl-alpha-D-glucosamine: step 2/6.</text>
</comment>
<dbReference type="GO" id="GO:0103117">
    <property type="term" value="F:UDP-3-O-acyl-N-acetylglucosamine deacetylase activity"/>
    <property type="evidence" value="ECO:0007669"/>
    <property type="project" value="UniProtKB-UniRule"/>
</dbReference>
<evidence type="ECO:0000313" key="20">
    <source>
        <dbReference type="EMBL" id="TCN61650.1"/>
    </source>
</evidence>
<comment type="function">
    <text evidence="15 19">Involved in unsaturated fatty acids biosynthesis. Catalyzes the dehydration of short chain beta-hydroxyacyl-ACPs and long chain saturated and unsaturated beta-hydroxyacyl-ACPs.</text>
</comment>
<protein>
    <recommendedName>
        <fullName evidence="18 19">Multifunctional fusion protein</fullName>
    </recommendedName>
    <domain>
        <recommendedName>
            <fullName evidence="19">3-hydroxyacyl-[acyl-carrier-protein] dehydratase FabZ</fullName>
            <ecNumber evidence="19">4.2.1.59</ecNumber>
        </recommendedName>
        <alternativeName>
            <fullName evidence="19">(3R)-hydroxymyristoyl-[acyl-carrier-protein] dehydratase</fullName>
        </alternativeName>
        <alternativeName>
            <fullName evidence="19">Beta-hydroxyacyl-ACP dehydratase</fullName>
            <shortName evidence="19">(3R)-hydroxymyristoyl-ACP dehydrase</shortName>
        </alternativeName>
    </domain>
    <domain>
        <recommendedName>
            <fullName evidence="18">UDP-3-O-acyl-N-acetylglucosamine deacetylase</fullName>
            <shortName evidence="18">UDP-3-O-acyl-GlcNAc deacetylase</shortName>
            <ecNumber evidence="18">3.5.1.108</ecNumber>
        </recommendedName>
        <alternativeName>
            <fullName evidence="18">UDP-3-O-[R-3-hydroxymyristoyl]-N-acetylglucosamine deacetylase</fullName>
        </alternativeName>
    </domain>
</protein>
<evidence type="ECO:0000256" key="16">
    <source>
        <dbReference type="ARBA" id="ARBA00061221"/>
    </source>
</evidence>
<comment type="similarity">
    <text evidence="17">In the C-terminal section; belongs to the thioester dehydratase family.</text>
</comment>
<reference evidence="20 21" key="1">
    <citation type="submission" date="2019-03" db="EMBL/GenBank/DDBJ databases">
        <title>Genomic Encyclopedia of Archaeal and Bacterial Type Strains, Phase II (KMG-II): from individual species to whole genera.</title>
        <authorList>
            <person name="Goeker M."/>
        </authorList>
    </citation>
    <scope>NUCLEOTIDE SEQUENCE [LARGE SCALE GENOMIC DNA]</scope>
    <source>
        <strain evidence="20 21">RL-C</strain>
    </source>
</reference>
<organism evidence="20 21">
    <name type="scientific">Acetobacteroides hydrogenigenes</name>
    <dbReference type="NCBI Taxonomy" id="979970"/>
    <lineage>
        <taxon>Bacteria</taxon>
        <taxon>Pseudomonadati</taxon>
        <taxon>Bacteroidota</taxon>
        <taxon>Bacteroidia</taxon>
        <taxon>Bacteroidales</taxon>
        <taxon>Rikenellaceae</taxon>
        <taxon>Acetobacteroides</taxon>
    </lineage>
</organism>
<dbReference type="OrthoDB" id="9772788at2"/>
<evidence type="ECO:0000256" key="2">
    <source>
        <dbReference type="ARBA" id="ARBA00002923"/>
    </source>
</evidence>
<dbReference type="GO" id="GO:0016020">
    <property type="term" value="C:membrane"/>
    <property type="evidence" value="ECO:0007669"/>
    <property type="project" value="GOC"/>
</dbReference>
<dbReference type="NCBIfam" id="NF000582">
    <property type="entry name" value="PRK00006.1"/>
    <property type="match status" value="1"/>
</dbReference>
<comment type="catalytic activity">
    <reaction evidence="19">
        <text>a (3R)-hydroxyacyl-[ACP] = a (2E)-enoyl-[ACP] + H2O</text>
        <dbReference type="Rhea" id="RHEA:13097"/>
        <dbReference type="Rhea" id="RHEA-COMP:9925"/>
        <dbReference type="Rhea" id="RHEA-COMP:9945"/>
        <dbReference type="ChEBI" id="CHEBI:15377"/>
        <dbReference type="ChEBI" id="CHEBI:78784"/>
        <dbReference type="ChEBI" id="CHEBI:78827"/>
        <dbReference type="EC" id="4.2.1.59"/>
    </reaction>
</comment>
<evidence type="ECO:0000256" key="5">
    <source>
        <dbReference type="ARBA" id="ARBA00022490"/>
    </source>
</evidence>
<dbReference type="Gene3D" id="3.30.1700.10">
    <property type="entry name" value="lpxc deacetylase, domain 2"/>
    <property type="match status" value="1"/>
</dbReference>
<keyword evidence="10 18" id="KW-0862">Zinc</keyword>
<dbReference type="UniPathway" id="UPA00359">
    <property type="reaction ID" value="UER00478"/>
</dbReference>
<comment type="catalytic activity">
    <reaction evidence="14 18">
        <text>a UDP-3-O-[(3R)-3-hydroxyacyl]-N-acetyl-alpha-D-glucosamine + H2O = a UDP-3-O-[(3R)-3-hydroxyacyl]-alpha-D-glucosamine + acetate</text>
        <dbReference type="Rhea" id="RHEA:67816"/>
        <dbReference type="ChEBI" id="CHEBI:15377"/>
        <dbReference type="ChEBI" id="CHEBI:30089"/>
        <dbReference type="ChEBI" id="CHEBI:137740"/>
        <dbReference type="ChEBI" id="CHEBI:173225"/>
        <dbReference type="EC" id="3.5.1.108"/>
    </reaction>
</comment>
<keyword evidence="11 18" id="KW-0443">Lipid metabolism</keyword>
<evidence type="ECO:0000256" key="3">
    <source>
        <dbReference type="ARBA" id="ARBA00004496"/>
    </source>
</evidence>
<proteinExistence type="inferred from homology"/>
<dbReference type="SUPFAM" id="SSF54211">
    <property type="entry name" value="Ribosomal protein S5 domain 2-like"/>
    <property type="match status" value="2"/>
</dbReference>
<evidence type="ECO:0000256" key="9">
    <source>
        <dbReference type="ARBA" id="ARBA00022801"/>
    </source>
</evidence>
<dbReference type="NCBIfam" id="TIGR00325">
    <property type="entry name" value="lpxC"/>
    <property type="match status" value="1"/>
</dbReference>
<dbReference type="Pfam" id="PF03331">
    <property type="entry name" value="LpxC"/>
    <property type="match status" value="2"/>
</dbReference>
<dbReference type="HAMAP" id="MF_00388">
    <property type="entry name" value="LpxC"/>
    <property type="match status" value="1"/>
</dbReference>
<dbReference type="InterPro" id="IPR004463">
    <property type="entry name" value="UDP-acyl_GlcNac_deAcase"/>
</dbReference>
<dbReference type="RefSeq" id="WP_131840590.1">
    <property type="nucleotide sequence ID" value="NZ_SLWB01000024.1"/>
</dbReference>
<comment type="similarity">
    <text evidence="16">In the N-terminal section; belongs to the LpxC family.</text>
</comment>
<dbReference type="NCBIfam" id="TIGR01750">
    <property type="entry name" value="fabZ"/>
    <property type="match status" value="1"/>
</dbReference>
<keyword evidence="13" id="KW-0511">Multifunctional enzyme</keyword>
<evidence type="ECO:0000256" key="10">
    <source>
        <dbReference type="ARBA" id="ARBA00022833"/>
    </source>
</evidence>
<dbReference type="InterPro" id="IPR020568">
    <property type="entry name" value="Ribosomal_Su5_D2-typ_SF"/>
</dbReference>
<name>A0A4V2RMY4_9BACT</name>
<evidence type="ECO:0000256" key="6">
    <source>
        <dbReference type="ARBA" id="ARBA00022516"/>
    </source>
</evidence>
<dbReference type="InterPro" id="IPR015870">
    <property type="entry name" value="UDP-acyl_N-AcGlcN_deAcase_N"/>
</dbReference>
<dbReference type="HAMAP" id="MF_00406">
    <property type="entry name" value="FabZ"/>
    <property type="match status" value="1"/>
</dbReference>
<evidence type="ECO:0000256" key="17">
    <source>
        <dbReference type="ARBA" id="ARBA00061355"/>
    </source>
</evidence>
<dbReference type="EMBL" id="SLWB01000024">
    <property type="protein sequence ID" value="TCN61650.1"/>
    <property type="molecule type" value="Genomic_DNA"/>
</dbReference>
<dbReference type="EC" id="4.2.1.59" evidence="19"/>
<evidence type="ECO:0000256" key="14">
    <source>
        <dbReference type="ARBA" id="ARBA00024535"/>
    </source>
</evidence>
<evidence type="ECO:0000256" key="15">
    <source>
        <dbReference type="ARBA" id="ARBA00025049"/>
    </source>
</evidence>
<dbReference type="GO" id="GO:0019171">
    <property type="term" value="F:(3R)-hydroxyacyl-[acyl-carrier-protein] dehydratase activity"/>
    <property type="evidence" value="ECO:0007669"/>
    <property type="project" value="UniProtKB-EC"/>
</dbReference>
<dbReference type="CDD" id="cd01288">
    <property type="entry name" value="FabZ"/>
    <property type="match status" value="1"/>
</dbReference>
<evidence type="ECO:0000256" key="12">
    <source>
        <dbReference type="ARBA" id="ARBA00023239"/>
    </source>
</evidence>
<evidence type="ECO:0000256" key="8">
    <source>
        <dbReference type="ARBA" id="ARBA00022723"/>
    </source>
</evidence>
<comment type="similarity">
    <text evidence="19">Belongs to the thioester dehydratase family. FabZ subfamily.</text>
</comment>
<feature type="active site" evidence="19">
    <location>
        <position position="367"/>
    </location>
</feature>
<comment type="similarity">
    <text evidence="18">Belongs to the LpxC family.</text>
</comment>
<feature type="binding site" evidence="18">
    <location>
        <position position="265"/>
    </location>
    <ligand>
        <name>Zn(2+)</name>
        <dbReference type="ChEBI" id="CHEBI:29105"/>
    </ligand>
</feature>
<dbReference type="GO" id="GO:0006633">
    <property type="term" value="P:fatty acid biosynthetic process"/>
    <property type="evidence" value="ECO:0007669"/>
    <property type="project" value="UniProtKB-UniRule"/>
</dbReference>
<dbReference type="GO" id="GO:0005737">
    <property type="term" value="C:cytoplasm"/>
    <property type="evidence" value="ECO:0007669"/>
    <property type="project" value="UniProtKB-SubCell"/>
</dbReference>
<dbReference type="NCBIfam" id="NF009667">
    <property type="entry name" value="PRK13188.1"/>
    <property type="match status" value="1"/>
</dbReference>
<dbReference type="SUPFAM" id="SSF54637">
    <property type="entry name" value="Thioesterase/thiol ester dehydrase-isomerase"/>
    <property type="match status" value="1"/>
</dbReference>
<keyword evidence="21" id="KW-1185">Reference proteome</keyword>
<evidence type="ECO:0000256" key="18">
    <source>
        <dbReference type="HAMAP-Rule" id="MF_00388"/>
    </source>
</evidence>
<dbReference type="PANTHER" id="PTHR33694">
    <property type="entry name" value="UDP-3-O-ACYL-N-ACETYLGLUCOSAMINE DEACETYLASE 1, MITOCHONDRIAL-RELATED"/>
    <property type="match status" value="1"/>
</dbReference>
<dbReference type="Proteomes" id="UP000294830">
    <property type="component" value="Unassembled WGS sequence"/>
</dbReference>
<dbReference type="FunFam" id="3.10.129.10:FF:000001">
    <property type="entry name" value="3-hydroxyacyl-[acyl-carrier-protein] dehydratase FabZ"/>
    <property type="match status" value="1"/>
</dbReference>
<sequence>MSEMQKTIKEAVTLTGQGLHSGLQVTLTILPAVANHGIKFQRIDLEGEPIIEAFADYVTDTSRGTTLEKNGVKVSTIEHVMAAIVGCDIDNALVQLNAPETPIMDGSAKFFLEAIEAVGTQEQNAERVYFEIKEKTVWKDEKHNIEIVAYPDDHFSLNVMIDYNSKVLGNQYANMETIEVFKEEIAPCRTFVFFHELEFLFKNNLIKGGDLENAIVILDKEVPQEELDRIATLFSKPSVHRRPDGILNNLDLRFPNECARHKLLDMVGDLALVGNRIKGKFIAKRPGHHANTEFAKVLRKIMKRQFMKVPVPHYNPCVEPIFDINGIRKMLPHRPPFLLVDKIIQLDKEVVVGIKNVTMNEPFFVGHFPEEPVMPGVLIVEAMAQVGGILVLGQVPDPENYSTYFLKVDKVKFKKKVIPGDTIIMKMELMEPIRRGIAVMWAQAFVGDTIVAEGELSAQVVKSK</sequence>
<evidence type="ECO:0000256" key="19">
    <source>
        <dbReference type="HAMAP-Rule" id="MF_00406"/>
    </source>
</evidence>
<keyword evidence="7 18" id="KW-0441">Lipid A biosynthesis</keyword>
<feature type="binding site" evidence="18">
    <location>
        <position position="261"/>
    </location>
    <ligand>
        <name>Zn(2+)</name>
        <dbReference type="ChEBI" id="CHEBI:29105"/>
    </ligand>
</feature>
<keyword evidence="9 18" id="KW-0378">Hydrolase</keyword>
<evidence type="ECO:0000256" key="7">
    <source>
        <dbReference type="ARBA" id="ARBA00022556"/>
    </source>
</evidence>
<gene>
    <name evidence="19" type="primary">fabZ</name>
    <name evidence="18" type="synonym">lpxC</name>
    <name evidence="20" type="ORF">CLV25_1247</name>
</gene>
<dbReference type="InterPro" id="IPR029069">
    <property type="entry name" value="HotDog_dom_sf"/>
</dbReference>
<dbReference type="GO" id="GO:0009245">
    <property type="term" value="P:lipid A biosynthetic process"/>
    <property type="evidence" value="ECO:0007669"/>
    <property type="project" value="UniProtKB-UniRule"/>
</dbReference>
<dbReference type="Gene3D" id="3.10.129.10">
    <property type="entry name" value="Hotdog Thioesterase"/>
    <property type="match status" value="1"/>
</dbReference>
<keyword evidence="12 19" id="KW-0456">Lyase</keyword>